<keyword evidence="2" id="KW-1185">Reference proteome</keyword>
<organism evidence="1 2">
    <name type="scientific">Rathayibacter oskolensis</name>
    <dbReference type="NCBI Taxonomy" id="1891671"/>
    <lineage>
        <taxon>Bacteria</taxon>
        <taxon>Bacillati</taxon>
        <taxon>Actinomycetota</taxon>
        <taxon>Actinomycetes</taxon>
        <taxon>Micrococcales</taxon>
        <taxon>Microbacteriaceae</taxon>
        <taxon>Rathayibacter</taxon>
    </lineage>
</organism>
<evidence type="ECO:0000313" key="2">
    <source>
        <dbReference type="Proteomes" id="UP000193711"/>
    </source>
</evidence>
<sequence length="39" mass="4171">MDHVSTGEREWETTCGVCGFVGKGNGRKPKACPACGSQW</sequence>
<dbReference type="EMBL" id="FXBM01000003">
    <property type="protein sequence ID" value="SMH49980.1"/>
    <property type="molecule type" value="Genomic_DNA"/>
</dbReference>
<name>A0A1X7PEZ1_9MICO</name>
<dbReference type="Proteomes" id="UP000193711">
    <property type="component" value="Unassembled WGS sequence"/>
</dbReference>
<evidence type="ECO:0000313" key="1">
    <source>
        <dbReference type="EMBL" id="SMH49980.1"/>
    </source>
</evidence>
<accession>A0A1X7PEZ1</accession>
<reference evidence="2" key="1">
    <citation type="submission" date="2017-04" db="EMBL/GenBank/DDBJ databases">
        <authorList>
            <person name="Varghese N."/>
            <person name="Submissions S."/>
        </authorList>
    </citation>
    <scope>NUCLEOTIDE SEQUENCE [LARGE SCALE GENOMIC DNA]</scope>
    <source>
        <strain evidence="2">VKM Ac-2121</strain>
    </source>
</reference>
<dbReference type="AlphaFoldDB" id="A0A1X7PEZ1"/>
<proteinExistence type="predicted"/>
<gene>
    <name evidence="1" type="ORF">SAMN06295885_3463</name>
</gene>
<protein>
    <submittedName>
        <fullName evidence="1">Uncharacterized protein</fullName>
    </submittedName>
</protein>
<dbReference type="STRING" id="1891671.SAMN06295885_3463"/>